<dbReference type="InterPro" id="IPR013783">
    <property type="entry name" value="Ig-like_fold"/>
</dbReference>
<proteinExistence type="predicted"/>
<dbReference type="Gene3D" id="1.10.287.130">
    <property type="match status" value="1"/>
</dbReference>
<accession>A0A179DN89</accession>
<keyword evidence="7" id="KW-0472">Membrane</keyword>
<dbReference type="EC" id="2.7.13.3" evidence="2"/>
<dbReference type="Proteomes" id="UP000078459">
    <property type="component" value="Unassembled WGS sequence"/>
</dbReference>
<dbReference type="SMART" id="SM00342">
    <property type="entry name" value="HTH_ARAC"/>
    <property type="match status" value="1"/>
</dbReference>
<comment type="caution">
    <text evidence="11">The sequence shown here is derived from an EMBL/GenBank/DDBJ whole genome shotgun (WGS) entry which is preliminary data.</text>
</comment>
<dbReference type="PANTHER" id="PTHR43547">
    <property type="entry name" value="TWO-COMPONENT HISTIDINE KINASE"/>
    <property type="match status" value="1"/>
</dbReference>
<dbReference type="Gene3D" id="2.60.40.10">
    <property type="entry name" value="Immunoglobulins"/>
    <property type="match status" value="1"/>
</dbReference>
<dbReference type="GO" id="GO:0000155">
    <property type="term" value="F:phosphorelay sensor kinase activity"/>
    <property type="evidence" value="ECO:0007669"/>
    <property type="project" value="InterPro"/>
</dbReference>
<evidence type="ECO:0000256" key="5">
    <source>
        <dbReference type="ARBA" id="ARBA00023163"/>
    </source>
</evidence>
<keyword evidence="7" id="KW-0812">Transmembrane</keyword>
<dbReference type="PANTHER" id="PTHR43547:SF2">
    <property type="entry name" value="HYBRID SIGNAL TRANSDUCTION HISTIDINE KINASE C"/>
    <property type="match status" value="1"/>
</dbReference>
<gene>
    <name evidence="11" type="ORF">A5893_02575</name>
</gene>
<keyword evidence="12" id="KW-1185">Reference proteome</keyword>
<dbReference type="SMART" id="SM00448">
    <property type="entry name" value="REC"/>
    <property type="match status" value="1"/>
</dbReference>
<dbReference type="Pfam" id="PF02518">
    <property type="entry name" value="HATPase_c"/>
    <property type="match status" value="1"/>
</dbReference>
<dbReference type="InterPro" id="IPR009057">
    <property type="entry name" value="Homeodomain-like_sf"/>
</dbReference>
<protein>
    <recommendedName>
        <fullName evidence="2">histidine kinase</fullName>
        <ecNumber evidence="2">2.7.13.3</ecNumber>
    </recommendedName>
</protein>
<dbReference type="SMART" id="SM00388">
    <property type="entry name" value="HisKA"/>
    <property type="match status" value="1"/>
</dbReference>
<dbReference type="InterPro" id="IPR003594">
    <property type="entry name" value="HATPase_dom"/>
</dbReference>
<dbReference type="PROSITE" id="PS01124">
    <property type="entry name" value="HTH_ARAC_FAMILY_2"/>
    <property type="match status" value="1"/>
</dbReference>
<dbReference type="OrthoDB" id="9809670at2"/>
<comment type="catalytic activity">
    <reaction evidence="1">
        <text>ATP + protein L-histidine = ADP + protein N-phospho-L-histidine.</text>
        <dbReference type="EC" id="2.7.13.3"/>
    </reaction>
</comment>
<dbReference type="GO" id="GO:0043565">
    <property type="term" value="F:sequence-specific DNA binding"/>
    <property type="evidence" value="ECO:0007669"/>
    <property type="project" value="InterPro"/>
</dbReference>
<dbReference type="Gene3D" id="3.30.565.10">
    <property type="entry name" value="Histidine kinase-like ATPase, C-terminal domain"/>
    <property type="match status" value="1"/>
</dbReference>
<dbReference type="PROSITE" id="PS50110">
    <property type="entry name" value="RESPONSE_REGULATORY"/>
    <property type="match status" value="1"/>
</dbReference>
<evidence type="ECO:0000313" key="11">
    <source>
        <dbReference type="EMBL" id="OAQ42019.1"/>
    </source>
</evidence>
<dbReference type="InterPro" id="IPR004358">
    <property type="entry name" value="Sig_transdc_His_kin-like_C"/>
</dbReference>
<dbReference type="InterPro" id="IPR003661">
    <property type="entry name" value="HisK_dim/P_dom"/>
</dbReference>
<dbReference type="InterPro" id="IPR005467">
    <property type="entry name" value="His_kinase_dom"/>
</dbReference>
<dbReference type="RefSeq" id="WP_082911289.1">
    <property type="nucleotide sequence ID" value="NZ_LWHJ01000011.1"/>
</dbReference>
<dbReference type="Pfam" id="PF12833">
    <property type="entry name" value="HTH_18"/>
    <property type="match status" value="1"/>
</dbReference>
<keyword evidence="3 6" id="KW-0597">Phosphoprotein</keyword>
<evidence type="ECO:0000256" key="4">
    <source>
        <dbReference type="ARBA" id="ARBA00023015"/>
    </source>
</evidence>
<dbReference type="SUPFAM" id="SSF46689">
    <property type="entry name" value="Homeodomain-like"/>
    <property type="match status" value="1"/>
</dbReference>
<dbReference type="PRINTS" id="PR00344">
    <property type="entry name" value="BCTRLSENSOR"/>
</dbReference>
<evidence type="ECO:0000256" key="6">
    <source>
        <dbReference type="PROSITE-ProRule" id="PRU00169"/>
    </source>
</evidence>
<organism evidence="11 12">
    <name type="scientific">Pedobacter psychrophilus</name>
    <dbReference type="NCBI Taxonomy" id="1826909"/>
    <lineage>
        <taxon>Bacteria</taxon>
        <taxon>Pseudomonadati</taxon>
        <taxon>Bacteroidota</taxon>
        <taxon>Sphingobacteriia</taxon>
        <taxon>Sphingobacteriales</taxon>
        <taxon>Sphingobacteriaceae</taxon>
        <taxon>Pedobacter</taxon>
    </lineage>
</organism>
<dbReference type="Pfam" id="PF07495">
    <property type="entry name" value="Y_Y_Y"/>
    <property type="match status" value="1"/>
</dbReference>
<evidence type="ECO:0000259" key="9">
    <source>
        <dbReference type="PROSITE" id="PS50109"/>
    </source>
</evidence>
<evidence type="ECO:0000256" key="7">
    <source>
        <dbReference type="SAM" id="Phobius"/>
    </source>
</evidence>
<keyword evidence="7" id="KW-1133">Transmembrane helix</keyword>
<feature type="modified residue" description="4-aspartylphosphate" evidence="6">
    <location>
        <position position="1188"/>
    </location>
</feature>
<dbReference type="InterPro" id="IPR001789">
    <property type="entry name" value="Sig_transdc_resp-reg_receiver"/>
</dbReference>
<dbReference type="Pfam" id="PF00512">
    <property type="entry name" value="HisKA"/>
    <property type="match status" value="1"/>
</dbReference>
<dbReference type="SUPFAM" id="SSF47384">
    <property type="entry name" value="Homodimeric domain of signal transducing histidine kinase"/>
    <property type="match status" value="1"/>
</dbReference>
<feature type="transmembrane region" description="Helical" evidence="7">
    <location>
        <begin position="810"/>
        <end position="830"/>
    </location>
</feature>
<keyword evidence="5" id="KW-0804">Transcription</keyword>
<dbReference type="FunFam" id="2.60.40.10:FF:000791">
    <property type="entry name" value="Two-component system sensor histidine kinase/response regulator"/>
    <property type="match status" value="1"/>
</dbReference>
<feature type="domain" description="Histidine kinase" evidence="9">
    <location>
        <begin position="857"/>
        <end position="1089"/>
    </location>
</feature>
<dbReference type="InterPro" id="IPR011123">
    <property type="entry name" value="Y_Y_Y"/>
</dbReference>
<reference evidence="11 12" key="2">
    <citation type="submission" date="2016-06" db="EMBL/GenBank/DDBJ databases">
        <title>Pedobacter psychrophilus sp. nov., isolated from Antarctic fragmentary rock.</title>
        <authorList>
            <person name="Svec P."/>
        </authorList>
    </citation>
    <scope>NUCLEOTIDE SEQUENCE [LARGE SCALE GENOMIC DNA]</scope>
    <source>
        <strain evidence="11 12">CCM 8644</strain>
    </source>
</reference>
<evidence type="ECO:0000313" key="12">
    <source>
        <dbReference type="Proteomes" id="UP000078459"/>
    </source>
</evidence>
<sequence length="1394" mass="160993">MSFYLSYFSHLSKLFVVYLIFILPVSGFSQTDKVKFKYLTREQGLSSSNVTSIFQDSKGYIWLGTEDGLNRYDGYHITVYKNEPQKQFSLSSNFINYILEDKKHRIWIATNYGLNVYDRFTDSFTRYMHDPKVKGSISSNIVYALYEDRDGTIWVGTDFGLNKYNEKEKRFKSFIKNPYAQRESLEDKINTINEDEFNNLYLGTDGAGVKKFNLKKESFIKQSSSPSLAELDGYRIITIKKDDKKQIWIGTNGKGLYILNPYTNSLKHFQNEPYNNKSLSNNVVKSIIFDKQKNIWVGTENGGLNLKFQNADQFLRYENDQRKPMSFSSKTASCLLEDSQGNIWVGTHHGGVNIYSPKTTNFVNYSKGVWKGALSYNDVRAFIETNKGEIWVGSDGGGINVFNEKAGIFNQKRYSSTDINSIGSDAILDLMKDRNGVIWVGTWGGGLNRYNESTQNFTRFLHDSNDNTTISSNYPYIICEDKSGIFWVGTFYGGLNTFDPKTNKFKRIINSPDGLTKFTGIHVESIHQDSENNVWFGTLDGGLNCLTNNKKTFVHYFNSSQKDLTDAVRAIYTDSKKRLWIGKTGLYLFNKDKKEFALYSKNPYLVKEQIQSIIEDTKGNLWLGTTNGIIEFNPETKYLKRYTGVDGLQGLEFCQNSAFMSSKGQLFFGGFQGFNTFYPDSIKVYNYSYPIYITDLSVFNKSISSGKDKITIAKYIEDNRSVVLNYNQSVISFDYAALNYVTPKKTNYAYKLKGFDKDWNYVGDQRKANYTNLDPGKYTFYVKSSTPEGLWNTDSTSVNIIITPPFYLTWWFKIIGFILVSASIFAMLYLKRRQELRIIHEENKEKLHQLQVQFFTNISHEFRTPLTLIMGTLEQIFKMKENSLFLRHYNTINRNANRLLNLISELMDFRKAESGALKLKVMPGNFSSFIREIIEDFKAQAILHHFDFKLSQEREFSNTWFDRQILEKIILNILNNAFKYTPDKGKINIQLTSTIKGFNPQFEENVKMEHPFHGKEYVYVIISDTGIGIPKNSLQHLFQPYFRVSDVHVGTGIGLAFVKSLISLHKGSIHVYSELNKGTQIIIAIPSNEKDYQKDELWLYKNDVIGVQIESIQFKSDLQQFPINAQSFNSAKAENKTRPCILIVDDNDELRTFFREILEKEYYIIEAKDGQEGIERAREGSPTLIISDVMMPIMDGIDFCRFIKDDFETSHIPFILLTAKDALESRLQGVKSGADYYFSKPVSIDLLLQTIKNQFNQQQKIKERYLKDYQVEVRDLVHSTKDKDFMDKLLKIIEDKLEEPELNIEYVSREIGVSKSKLYKKIKDITGQSSNEFIRTIRLKKSMEIMTNEDVSVTEVMYRVGISSHSYFTTAFKKEFGMTPSKFQQQLEGKIKLN</sequence>
<dbReference type="Gene3D" id="3.40.50.2300">
    <property type="match status" value="1"/>
</dbReference>
<dbReference type="InterPro" id="IPR018060">
    <property type="entry name" value="HTH_AraC"/>
</dbReference>
<dbReference type="SUPFAM" id="SSF63829">
    <property type="entry name" value="Calcium-dependent phosphotriesterase"/>
    <property type="match status" value="3"/>
</dbReference>
<dbReference type="STRING" id="1826909.A5893_02575"/>
<evidence type="ECO:0000256" key="3">
    <source>
        <dbReference type="ARBA" id="ARBA00022553"/>
    </source>
</evidence>
<dbReference type="EMBL" id="LWHJ01000011">
    <property type="protein sequence ID" value="OAQ42019.1"/>
    <property type="molecule type" value="Genomic_DNA"/>
</dbReference>
<dbReference type="SMART" id="SM00387">
    <property type="entry name" value="HATPase_c"/>
    <property type="match status" value="1"/>
</dbReference>
<dbReference type="Pfam" id="PF00072">
    <property type="entry name" value="Response_reg"/>
    <property type="match status" value="1"/>
</dbReference>
<dbReference type="Gene3D" id="1.10.10.60">
    <property type="entry name" value="Homeodomain-like"/>
    <property type="match status" value="2"/>
</dbReference>
<feature type="domain" description="Response regulatory" evidence="10">
    <location>
        <begin position="1140"/>
        <end position="1255"/>
    </location>
</feature>
<dbReference type="InterPro" id="IPR011110">
    <property type="entry name" value="Reg_prop"/>
</dbReference>
<dbReference type="InterPro" id="IPR036097">
    <property type="entry name" value="HisK_dim/P_sf"/>
</dbReference>
<reference evidence="11 12" key="1">
    <citation type="submission" date="2016-04" db="EMBL/GenBank/DDBJ databases">
        <authorList>
            <person name="Evans L.H."/>
            <person name="Alamgir A."/>
            <person name="Owens N."/>
            <person name="Weber N.D."/>
            <person name="Virtaneva K."/>
            <person name="Barbian K."/>
            <person name="Babar A."/>
            <person name="Rosenke K."/>
        </authorList>
    </citation>
    <scope>NUCLEOTIDE SEQUENCE [LARGE SCALE GENOMIC DNA]</scope>
    <source>
        <strain evidence="11 12">CCM 8644</strain>
    </source>
</reference>
<name>A0A179DN89_9SPHI</name>
<evidence type="ECO:0000256" key="2">
    <source>
        <dbReference type="ARBA" id="ARBA00012438"/>
    </source>
</evidence>
<evidence type="ECO:0000256" key="1">
    <source>
        <dbReference type="ARBA" id="ARBA00000085"/>
    </source>
</evidence>
<dbReference type="Pfam" id="PF07494">
    <property type="entry name" value="Reg_prop"/>
    <property type="match status" value="7"/>
</dbReference>
<feature type="domain" description="HTH araC/xylS-type" evidence="8">
    <location>
        <begin position="1287"/>
        <end position="1386"/>
    </location>
</feature>
<dbReference type="CDD" id="cd00082">
    <property type="entry name" value="HisKA"/>
    <property type="match status" value="1"/>
</dbReference>
<dbReference type="InterPro" id="IPR036890">
    <property type="entry name" value="HATPase_C_sf"/>
</dbReference>
<evidence type="ECO:0000259" key="10">
    <source>
        <dbReference type="PROSITE" id="PS50110"/>
    </source>
</evidence>
<dbReference type="SUPFAM" id="SSF55874">
    <property type="entry name" value="ATPase domain of HSP90 chaperone/DNA topoisomerase II/histidine kinase"/>
    <property type="match status" value="1"/>
</dbReference>
<keyword evidence="4" id="KW-0805">Transcription regulation</keyword>
<dbReference type="Gene3D" id="2.130.10.10">
    <property type="entry name" value="YVTN repeat-like/Quinoprotein amine dehydrogenase"/>
    <property type="match status" value="4"/>
</dbReference>
<dbReference type="PROSITE" id="PS50109">
    <property type="entry name" value="HIS_KIN"/>
    <property type="match status" value="1"/>
</dbReference>
<dbReference type="InterPro" id="IPR011006">
    <property type="entry name" value="CheY-like_superfamily"/>
</dbReference>
<evidence type="ECO:0000259" key="8">
    <source>
        <dbReference type="PROSITE" id="PS01124"/>
    </source>
</evidence>
<dbReference type="InterPro" id="IPR015943">
    <property type="entry name" value="WD40/YVTN_repeat-like_dom_sf"/>
</dbReference>
<dbReference type="SUPFAM" id="SSF52172">
    <property type="entry name" value="CheY-like"/>
    <property type="match status" value="1"/>
</dbReference>
<dbReference type="GO" id="GO:0003700">
    <property type="term" value="F:DNA-binding transcription factor activity"/>
    <property type="evidence" value="ECO:0007669"/>
    <property type="project" value="InterPro"/>
</dbReference>